<accession>A0A9Q1J9V9</accession>
<dbReference type="AlphaFoldDB" id="A0A9Q1J9V9"/>
<dbReference type="Proteomes" id="UP001152622">
    <property type="component" value="Chromosome 2"/>
</dbReference>
<organism evidence="1 2">
    <name type="scientific">Synaphobranchus kaupii</name>
    <name type="common">Kaup's arrowtooth eel</name>
    <dbReference type="NCBI Taxonomy" id="118154"/>
    <lineage>
        <taxon>Eukaryota</taxon>
        <taxon>Metazoa</taxon>
        <taxon>Chordata</taxon>
        <taxon>Craniata</taxon>
        <taxon>Vertebrata</taxon>
        <taxon>Euteleostomi</taxon>
        <taxon>Actinopterygii</taxon>
        <taxon>Neopterygii</taxon>
        <taxon>Teleostei</taxon>
        <taxon>Anguilliformes</taxon>
        <taxon>Synaphobranchidae</taxon>
        <taxon>Synaphobranchus</taxon>
    </lineage>
</organism>
<name>A0A9Q1J9V9_SYNKA</name>
<keyword evidence="2" id="KW-1185">Reference proteome</keyword>
<sequence>MLSEGCRIHLYSTSDPGFWRVAPLGQFDWCCEGLQVSPAVAGETCPHIPCARVAGESKVWATDGAFQKGDAVPVKEDAPGKAECGESCSLKGQVPREWSPERFRDPALAWQEPQIYRKPKVDP</sequence>
<gene>
    <name evidence="1" type="ORF">SKAU_G00063910</name>
</gene>
<evidence type="ECO:0000313" key="2">
    <source>
        <dbReference type="Proteomes" id="UP001152622"/>
    </source>
</evidence>
<comment type="caution">
    <text evidence="1">The sequence shown here is derived from an EMBL/GenBank/DDBJ whole genome shotgun (WGS) entry which is preliminary data.</text>
</comment>
<evidence type="ECO:0000313" key="1">
    <source>
        <dbReference type="EMBL" id="KAJ8375811.1"/>
    </source>
</evidence>
<dbReference type="EMBL" id="JAINUF010000002">
    <property type="protein sequence ID" value="KAJ8375811.1"/>
    <property type="molecule type" value="Genomic_DNA"/>
</dbReference>
<proteinExistence type="predicted"/>
<reference evidence="1" key="1">
    <citation type="journal article" date="2023" name="Science">
        <title>Genome structures resolve the early diversification of teleost fishes.</title>
        <authorList>
            <person name="Parey E."/>
            <person name="Louis A."/>
            <person name="Montfort J."/>
            <person name="Bouchez O."/>
            <person name="Roques C."/>
            <person name="Iampietro C."/>
            <person name="Lluch J."/>
            <person name="Castinel A."/>
            <person name="Donnadieu C."/>
            <person name="Desvignes T."/>
            <person name="Floi Bucao C."/>
            <person name="Jouanno E."/>
            <person name="Wen M."/>
            <person name="Mejri S."/>
            <person name="Dirks R."/>
            <person name="Jansen H."/>
            <person name="Henkel C."/>
            <person name="Chen W.J."/>
            <person name="Zahm M."/>
            <person name="Cabau C."/>
            <person name="Klopp C."/>
            <person name="Thompson A.W."/>
            <person name="Robinson-Rechavi M."/>
            <person name="Braasch I."/>
            <person name="Lecointre G."/>
            <person name="Bobe J."/>
            <person name="Postlethwait J.H."/>
            <person name="Berthelot C."/>
            <person name="Roest Crollius H."/>
            <person name="Guiguen Y."/>
        </authorList>
    </citation>
    <scope>NUCLEOTIDE SEQUENCE</scope>
    <source>
        <strain evidence="1">WJC10195</strain>
    </source>
</reference>
<protein>
    <submittedName>
        <fullName evidence="1">Uncharacterized protein</fullName>
    </submittedName>
</protein>